<reference evidence="5 6" key="1">
    <citation type="journal article" date="2012" name="Science">
        <title>The Paleozoic origin of enzymatic lignin decomposition reconstructed from 31 fungal genomes.</title>
        <authorList>
            <person name="Floudas D."/>
            <person name="Binder M."/>
            <person name="Riley R."/>
            <person name="Barry K."/>
            <person name="Blanchette R.A."/>
            <person name="Henrissat B."/>
            <person name="Martinez A.T."/>
            <person name="Otillar R."/>
            <person name="Spatafora J.W."/>
            <person name="Yadav J.S."/>
            <person name="Aerts A."/>
            <person name="Benoit I."/>
            <person name="Boyd A."/>
            <person name="Carlson A."/>
            <person name="Copeland A."/>
            <person name="Coutinho P.M."/>
            <person name="de Vries R.P."/>
            <person name="Ferreira P."/>
            <person name="Findley K."/>
            <person name="Foster B."/>
            <person name="Gaskell J."/>
            <person name="Glotzer D."/>
            <person name="Gorecki P."/>
            <person name="Heitman J."/>
            <person name="Hesse C."/>
            <person name="Hori C."/>
            <person name="Igarashi K."/>
            <person name="Jurgens J.A."/>
            <person name="Kallen N."/>
            <person name="Kersten P."/>
            <person name="Kohler A."/>
            <person name="Kuees U."/>
            <person name="Kumar T.K.A."/>
            <person name="Kuo A."/>
            <person name="LaButti K."/>
            <person name="Larrondo L.F."/>
            <person name="Lindquist E."/>
            <person name="Ling A."/>
            <person name="Lombard V."/>
            <person name="Lucas S."/>
            <person name="Lundell T."/>
            <person name="Martin R."/>
            <person name="McLaughlin D.J."/>
            <person name="Morgenstern I."/>
            <person name="Morin E."/>
            <person name="Murat C."/>
            <person name="Nagy L.G."/>
            <person name="Nolan M."/>
            <person name="Ohm R.A."/>
            <person name="Patyshakuliyeva A."/>
            <person name="Rokas A."/>
            <person name="Ruiz-Duenas F.J."/>
            <person name="Sabat G."/>
            <person name="Salamov A."/>
            <person name="Samejima M."/>
            <person name="Schmutz J."/>
            <person name="Slot J.C."/>
            <person name="St John F."/>
            <person name="Stenlid J."/>
            <person name="Sun H."/>
            <person name="Sun S."/>
            <person name="Syed K."/>
            <person name="Tsang A."/>
            <person name="Wiebenga A."/>
            <person name="Young D."/>
            <person name="Pisabarro A."/>
            <person name="Eastwood D.C."/>
            <person name="Martin F."/>
            <person name="Cullen D."/>
            <person name="Grigoriev I.V."/>
            <person name="Hibbett D.S."/>
        </authorList>
    </citation>
    <scope>NUCLEOTIDE SEQUENCE</scope>
    <source>
        <strain evidence="6">FP-58527</strain>
    </source>
</reference>
<dbReference type="eggNOG" id="KOG0266">
    <property type="taxonomic scope" value="Eukaryota"/>
</dbReference>
<dbReference type="CDD" id="cd00161">
    <property type="entry name" value="beta-trefoil_Ricin-like"/>
    <property type="match status" value="1"/>
</dbReference>
<keyword evidence="2" id="KW-0677">Repeat</keyword>
<feature type="region of interest" description="Disordered" evidence="4">
    <location>
        <begin position="1"/>
        <end position="64"/>
    </location>
</feature>
<feature type="compositionally biased region" description="Acidic residues" evidence="4">
    <location>
        <begin position="30"/>
        <end position="61"/>
    </location>
</feature>
<accession>S8E977</accession>
<dbReference type="InterPro" id="IPR051859">
    <property type="entry name" value="DCAF"/>
</dbReference>
<feature type="region of interest" description="Disordered" evidence="4">
    <location>
        <begin position="810"/>
        <end position="829"/>
    </location>
</feature>
<feature type="region of interest" description="Disordered" evidence="4">
    <location>
        <begin position="443"/>
        <end position="464"/>
    </location>
</feature>
<keyword evidence="1 3" id="KW-0853">WD repeat</keyword>
<dbReference type="Gene3D" id="2.130.10.10">
    <property type="entry name" value="YVTN repeat-like/Quinoprotein amine dehydrogenase"/>
    <property type="match status" value="1"/>
</dbReference>
<dbReference type="SUPFAM" id="SSF50978">
    <property type="entry name" value="WD40 repeat-like"/>
    <property type="match status" value="1"/>
</dbReference>
<dbReference type="PANTHER" id="PTHR19847">
    <property type="entry name" value="DDB1- AND CUL4-ASSOCIATED FACTOR 11"/>
    <property type="match status" value="1"/>
</dbReference>
<dbReference type="InterPro" id="IPR020472">
    <property type="entry name" value="WD40_PAC1"/>
</dbReference>
<sequence>MSGRNLDASMNLYDDEDDSSGGPDAYVEGDGMEDIEFEAEEEEEEEDDGDDDEDAGDDTEADVGALLNGSRVTIATHDEDDDHDHEEDGLFNHYGGTGKWDRSEDWYPLVTEPTKEGLKLLMSGEFGRLKHQLKSRKLDNNIAKVILDRGTQIRPSFKEDIAADLLPNSDGTAVAEYAANAYVGQYSSDSTFYYTCVRDFRLHVYDTTAPLTPSSLRSDQYGHTTSMKVIKTIRANPGRWTITDSHLSPDNQRSSNTVYMTTTLDSSPHQHPIRFGDSTGGQMRDYYEDDFGIWSCKFSADGNEVIAGGSSMIFVYDLLADKRTVRIQAHTDDVNSCCWADTASGNVLVSASDDTFIKVWDRRSLGASPKPSGVLIGHTEGITYVSAKGDGRYVISNGKDQVLRLWDLRMMRSNEDFESVQHAHYGIPHFDYRWVCPRSLTRPPENSPFASSGGSYPRPRHKAHPRDCSVMQYTGHEVLRTLIRCHFSPAETTGQQYIYSGGSDGRIHIWSLDGRVVQVLDRSHTLPMSFEPSGPELREHTKIKNKVCVRDVSWHCEQPVLMSAGWLGTRRSHREGSLIARHEWKGLSKVGYRLEDYVEKGQQETSERAQRARSRRVPTPMNADLNLYGFPPGYFVIRSVASGRLLDVEMGWNDDGTQLILYTENEKSLVDTMRDPGADNQVFFIDTSDDRLVLRHRRPVLQPFPNTYSHPLPRFSYDRETKYIAVTFATDPSYPAPKDVNKWEAWKEMTFLVTAVPARKPRNIIDDASQLLSSAITTPLSLFGAFKPASSATPETVFSSGEIDLREDEILEQERSEEGEVDDSPERRREVHVLALSKEEVDVASVKAESRRQWEIIPLRNSRRSTSF</sequence>
<dbReference type="PROSITE" id="PS50294">
    <property type="entry name" value="WD_REPEATS_REGION"/>
    <property type="match status" value="2"/>
</dbReference>
<evidence type="ECO:0000256" key="2">
    <source>
        <dbReference type="ARBA" id="ARBA00022737"/>
    </source>
</evidence>
<dbReference type="SMART" id="SM00320">
    <property type="entry name" value="WD40"/>
    <property type="match status" value="4"/>
</dbReference>
<dbReference type="InterPro" id="IPR035992">
    <property type="entry name" value="Ricin_B-like_lectins"/>
</dbReference>
<dbReference type="InterPro" id="IPR036322">
    <property type="entry name" value="WD40_repeat_dom_sf"/>
</dbReference>
<dbReference type="InterPro" id="IPR001680">
    <property type="entry name" value="WD40_rpt"/>
</dbReference>
<feature type="compositionally biased region" description="Basic and acidic residues" evidence="4">
    <location>
        <begin position="812"/>
        <end position="829"/>
    </location>
</feature>
<evidence type="ECO:0000256" key="1">
    <source>
        <dbReference type="ARBA" id="ARBA00022574"/>
    </source>
</evidence>
<dbReference type="PROSITE" id="PS50082">
    <property type="entry name" value="WD_REPEATS_2"/>
    <property type="match status" value="2"/>
</dbReference>
<protein>
    <submittedName>
        <fullName evidence="5">Uncharacterized protein</fullName>
    </submittedName>
</protein>
<dbReference type="OrthoDB" id="63070at2759"/>
<proteinExistence type="predicted"/>
<dbReference type="GO" id="GO:0080008">
    <property type="term" value="C:Cul4-RING E3 ubiquitin ligase complex"/>
    <property type="evidence" value="ECO:0007669"/>
    <property type="project" value="TreeGrafter"/>
</dbReference>
<feature type="repeat" description="WD" evidence="3">
    <location>
        <begin position="327"/>
        <end position="361"/>
    </location>
</feature>
<dbReference type="Gene3D" id="2.80.10.50">
    <property type="match status" value="1"/>
</dbReference>
<dbReference type="GO" id="GO:0043161">
    <property type="term" value="P:proteasome-mediated ubiquitin-dependent protein catabolic process"/>
    <property type="evidence" value="ECO:0007669"/>
    <property type="project" value="TreeGrafter"/>
</dbReference>
<evidence type="ECO:0000313" key="6">
    <source>
        <dbReference type="Proteomes" id="UP000015241"/>
    </source>
</evidence>
<dbReference type="InParanoid" id="S8E977"/>
<keyword evidence="6" id="KW-1185">Reference proteome</keyword>
<organism evidence="5 6">
    <name type="scientific">Fomitopsis schrenkii</name>
    <name type="common">Brown rot fungus</name>
    <dbReference type="NCBI Taxonomy" id="2126942"/>
    <lineage>
        <taxon>Eukaryota</taxon>
        <taxon>Fungi</taxon>
        <taxon>Dikarya</taxon>
        <taxon>Basidiomycota</taxon>
        <taxon>Agaricomycotina</taxon>
        <taxon>Agaricomycetes</taxon>
        <taxon>Polyporales</taxon>
        <taxon>Fomitopsis</taxon>
    </lineage>
</organism>
<name>S8E977_FOMSC</name>
<evidence type="ECO:0000256" key="3">
    <source>
        <dbReference type="PROSITE-ProRule" id="PRU00221"/>
    </source>
</evidence>
<dbReference type="InterPro" id="IPR015943">
    <property type="entry name" value="WD40/YVTN_repeat-like_dom_sf"/>
</dbReference>
<dbReference type="Proteomes" id="UP000015241">
    <property type="component" value="Unassembled WGS sequence"/>
</dbReference>
<evidence type="ECO:0000256" key="4">
    <source>
        <dbReference type="SAM" id="MobiDB-lite"/>
    </source>
</evidence>
<dbReference type="Pfam" id="PF00400">
    <property type="entry name" value="WD40"/>
    <property type="match status" value="3"/>
</dbReference>
<dbReference type="HOGENOM" id="CLU_014280_2_0_1"/>
<dbReference type="PRINTS" id="PR00320">
    <property type="entry name" value="GPROTEINBRPT"/>
</dbReference>
<dbReference type="AlphaFoldDB" id="S8E977"/>
<dbReference type="EMBL" id="KE504141">
    <property type="protein sequence ID" value="EPT01567.1"/>
    <property type="molecule type" value="Genomic_DNA"/>
</dbReference>
<evidence type="ECO:0000313" key="5">
    <source>
        <dbReference type="EMBL" id="EPT01567.1"/>
    </source>
</evidence>
<gene>
    <name evidence="5" type="ORF">FOMPIDRAFT_1029795</name>
</gene>
<dbReference type="PANTHER" id="PTHR19847:SF7">
    <property type="entry name" value="DDB1- AND CUL4-ASSOCIATED FACTOR 11"/>
    <property type="match status" value="1"/>
</dbReference>
<feature type="repeat" description="WD" evidence="3">
    <location>
        <begin position="375"/>
        <end position="416"/>
    </location>
</feature>
<dbReference type="STRING" id="743788.S8E977"/>
<dbReference type="SUPFAM" id="SSF50370">
    <property type="entry name" value="Ricin B-like lectins"/>
    <property type="match status" value="1"/>
</dbReference>